<keyword evidence="1 3" id="KW-0378">Hydrolase</keyword>
<sequence length="287" mass="32012">MERQDVVFNANGVMLAGWLYRPPQAPPRHPLIVMSHGFSAVMAMGLADYAEAFARAGYGCLIYDHRNYGQSGGWPRHETDPWQQVEDMRAAVSFARTLPFVDRDRVGLWGTSYAGGHVLTVGALDKRVRCLVAQVPLVSGQRTFDSWVPADRRARFMERLLADRDRRAEGLPPGTTPAALPGSETEEWAKAVDRTGAYQNVVTLRSLELLRTYEPIAFVERIAPTPLLMVVADRDTQTPVAWQHEAFALAGEPKRLVSLPGRHYDPYMGLLSQSIDAALAWFAEHLK</sequence>
<protein>
    <submittedName>
        <fullName evidence="3">Alpha/beta fold hydrolase</fullName>
    </submittedName>
</protein>
<dbReference type="OrthoDB" id="9805123at2"/>
<comment type="caution">
    <text evidence="3">The sequence shown here is derived from an EMBL/GenBank/DDBJ whole genome shotgun (WGS) entry which is preliminary data.</text>
</comment>
<name>A0A5C8PLM7_9HYPH</name>
<dbReference type="Proteomes" id="UP000321638">
    <property type="component" value="Unassembled WGS sequence"/>
</dbReference>
<dbReference type="InterPro" id="IPR000383">
    <property type="entry name" value="Xaa-Pro-like_dom"/>
</dbReference>
<dbReference type="SUPFAM" id="SSF53474">
    <property type="entry name" value="alpha/beta-Hydrolases"/>
    <property type="match status" value="1"/>
</dbReference>
<keyword evidence="4" id="KW-1185">Reference proteome</keyword>
<dbReference type="Pfam" id="PF02129">
    <property type="entry name" value="Peptidase_S15"/>
    <property type="match status" value="1"/>
</dbReference>
<dbReference type="RefSeq" id="WP_147848293.1">
    <property type="nucleotide sequence ID" value="NZ_VDUZ01000019.1"/>
</dbReference>
<dbReference type="EMBL" id="VDUZ01000019">
    <property type="protein sequence ID" value="TXL74328.1"/>
    <property type="molecule type" value="Genomic_DNA"/>
</dbReference>
<feature type="domain" description="Xaa-Pro dipeptidyl-peptidase-like" evidence="2">
    <location>
        <begin position="12"/>
        <end position="147"/>
    </location>
</feature>
<dbReference type="AlphaFoldDB" id="A0A5C8PLM7"/>
<dbReference type="GO" id="GO:0052689">
    <property type="term" value="F:carboxylic ester hydrolase activity"/>
    <property type="evidence" value="ECO:0007669"/>
    <property type="project" value="UniProtKB-ARBA"/>
</dbReference>
<gene>
    <name evidence="3" type="ORF">FHP25_17750</name>
</gene>
<evidence type="ECO:0000256" key="1">
    <source>
        <dbReference type="ARBA" id="ARBA00022801"/>
    </source>
</evidence>
<proteinExistence type="predicted"/>
<dbReference type="PANTHER" id="PTHR22946">
    <property type="entry name" value="DIENELACTONE HYDROLASE DOMAIN-CONTAINING PROTEIN-RELATED"/>
    <property type="match status" value="1"/>
</dbReference>
<dbReference type="Gene3D" id="3.40.50.1820">
    <property type="entry name" value="alpha/beta hydrolase"/>
    <property type="match status" value="1"/>
</dbReference>
<evidence type="ECO:0000313" key="3">
    <source>
        <dbReference type="EMBL" id="TXL74328.1"/>
    </source>
</evidence>
<reference evidence="3 4" key="1">
    <citation type="submission" date="2019-06" db="EMBL/GenBank/DDBJ databases">
        <title>New taxonomy in bacterial strain CC-CFT640, isolated from vineyard.</title>
        <authorList>
            <person name="Lin S.-Y."/>
            <person name="Tsai C.-F."/>
            <person name="Young C.-C."/>
        </authorList>
    </citation>
    <scope>NUCLEOTIDE SEQUENCE [LARGE SCALE GENOMIC DNA]</scope>
    <source>
        <strain evidence="3 4">CC-CFT640</strain>
    </source>
</reference>
<dbReference type="InterPro" id="IPR029058">
    <property type="entry name" value="AB_hydrolase_fold"/>
</dbReference>
<organism evidence="3 4">
    <name type="scientific">Vineibacter terrae</name>
    <dbReference type="NCBI Taxonomy" id="2586908"/>
    <lineage>
        <taxon>Bacteria</taxon>
        <taxon>Pseudomonadati</taxon>
        <taxon>Pseudomonadota</taxon>
        <taxon>Alphaproteobacteria</taxon>
        <taxon>Hyphomicrobiales</taxon>
        <taxon>Vineibacter</taxon>
    </lineage>
</organism>
<evidence type="ECO:0000313" key="4">
    <source>
        <dbReference type="Proteomes" id="UP000321638"/>
    </source>
</evidence>
<dbReference type="InterPro" id="IPR050261">
    <property type="entry name" value="FrsA_esterase"/>
</dbReference>
<evidence type="ECO:0000259" key="2">
    <source>
        <dbReference type="Pfam" id="PF02129"/>
    </source>
</evidence>
<accession>A0A5C8PLM7</accession>
<dbReference type="Gene3D" id="1.10.10.800">
    <property type="match status" value="1"/>
</dbReference>
<dbReference type="PANTHER" id="PTHR22946:SF9">
    <property type="entry name" value="POLYKETIDE TRANSFERASE AF380"/>
    <property type="match status" value="1"/>
</dbReference>